<gene>
    <name evidence="2" type="ORF">RBI02_06335</name>
</gene>
<evidence type="ECO:0000313" key="3">
    <source>
        <dbReference type="Proteomes" id="UP001245683"/>
    </source>
</evidence>
<protein>
    <submittedName>
        <fullName evidence="2">DUF4143 domain-containing protein</fullName>
    </submittedName>
</protein>
<feature type="domain" description="DUF4143" evidence="1">
    <location>
        <begin position="2"/>
        <end position="105"/>
    </location>
</feature>
<dbReference type="PANTHER" id="PTHR33295">
    <property type="entry name" value="ATPASE"/>
    <property type="match status" value="1"/>
</dbReference>
<name>A0AAE4NVP9_9EURY</name>
<evidence type="ECO:0000313" key="2">
    <source>
        <dbReference type="EMBL" id="MDV3104156.1"/>
    </source>
</evidence>
<evidence type="ECO:0000259" key="1">
    <source>
        <dbReference type="Pfam" id="PF13635"/>
    </source>
</evidence>
<organism evidence="2 3">
    <name type="scientific">Thermococcus waiotapuensis</name>
    <dbReference type="NCBI Taxonomy" id="90909"/>
    <lineage>
        <taxon>Archaea</taxon>
        <taxon>Methanobacteriati</taxon>
        <taxon>Methanobacteriota</taxon>
        <taxon>Thermococci</taxon>
        <taxon>Thermococcales</taxon>
        <taxon>Thermococcaceae</taxon>
        <taxon>Thermococcus</taxon>
    </lineage>
</organism>
<dbReference type="EMBL" id="JAVDZE010000002">
    <property type="protein sequence ID" value="MDV3104156.1"/>
    <property type="molecule type" value="Genomic_DNA"/>
</dbReference>
<comment type="caution">
    <text evidence="2">The sequence shown here is derived from an EMBL/GenBank/DDBJ whole genome shotgun (WGS) entry which is preliminary data.</text>
</comment>
<reference evidence="2 3" key="1">
    <citation type="submission" date="2023-08" db="EMBL/GenBank/DDBJ databases">
        <title>Draft genome sequence of Thermococcus waiotapuensis WT1T, a thermophilic sulphur-dependent archaeon from order Thermococcales.</title>
        <authorList>
            <person name="Manners S.H."/>
            <person name="Carere C.R."/>
            <person name="Dhami M.K."/>
            <person name="Dobson R.C.J."/>
            <person name="Stott M.B."/>
        </authorList>
    </citation>
    <scope>NUCLEOTIDE SEQUENCE [LARGE SCALE GENOMIC DNA]</scope>
    <source>
        <strain evidence="2 3">WT1</strain>
    </source>
</reference>
<dbReference type="AlphaFoldDB" id="A0AAE4NVP9"/>
<sequence length="173" mass="20126">MKNYVEYLGAAYLVFELPKFSFKPKDVLRGERKVYAVNTGMVNAVIPKVSENIGRLMKNAVFLELLRLKHYRKPGVELYHYRDEKGEVDFVVRGGEETELIQVTYASGMDEIASREVKNLFRAMESFGLKEGTLVTWDYSREVELNGLRVNAIPLWRWLLNPHVKLFNFEANF</sequence>
<dbReference type="RefSeq" id="WP_315341948.1">
    <property type="nucleotide sequence ID" value="NZ_JAVDZE010000002.1"/>
</dbReference>
<keyword evidence="3" id="KW-1185">Reference proteome</keyword>
<proteinExistence type="predicted"/>
<dbReference type="PANTHER" id="PTHR33295:SF19">
    <property type="entry name" value="ARCHAEAL ATPASE"/>
    <property type="match status" value="1"/>
</dbReference>
<dbReference type="InterPro" id="IPR025420">
    <property type="entry name" value="DUF4143"/>
</dbReference>
<accession>A0AAE4NVP9</accession>
<dbReference type="Proteomes" id="UP001245683">
    <property type="component" value="Unassembled WGS sequence"/>
</dbReference>
<dbReference type="Pfam" id="PF13635">
    <property type="entry name" value="DUF4143"/>
    <property type="match status" value="1"/>
</dbReference>